<protein>
    <submittedName>
        <fullName evidence="2">Uncharacterized protein</fullName>
    </submittedName>
</protein>
<sequence>MKFLVLFLVLNLITTEIFLRSTAATRKPQEVSKFRAIYCKANNRSLILKHCYVKSYSRTDTVINILIHLPQKVYKPVFVQFIASFQFGINFREIMNSQKQEWCDFMDGDSTNIFMKAVLDMIRHQPGIRNVFQKCPLEGDMEISNVTADTKELYKALPSGNVRFEMYIFKDDEKVFSLRLNQEIKKDPLLN</sequence>
<reference evidence="2" key="2">
    <citation type="submission" date="2022-10" db="EMBL/GenBank/DDBJ databases">
        <authorList>
            <consortium name="ENA_rothamsted_submissions"/>
            <consortium name="culmorum"/>
            <person name="King R."/>
        </authorList>
    </citation>
    <scope>NUCLEOTIDE SEQUENCE</scope>
</reference>
<reference evidence="2" key="1">
    <citation type="submission" date="2022-01" db="EMBL/GenBank/DDBJ databases">
        <authorList>
            <person name="King R."/>
        </authorList>
    </citation>
    <scope>NUCLEOTIDE SEQUENCE</scope>
</reference>
<keyword evidence="3" id="KW-1185">Reference proteome</keyword>
<dbReference type="AlphaFoldDB" id="A0A9N9WLH2"/>
<evidence type="ECO:0000313" key="2">
    <source>
        <dbReference type="EMBL" id="CAG9797439.1"/>
    </source>
</evidence>
<proteinExistence type="predicted"/>
<dbReference type="Proteomes" id="UP001153620">
    <property type="component" value="Chromosome 1"/>
</dbReference>
<feature type="signal peptide" evidence="1">
    <location>
        <begin position="1"/>
        <end position="24"/>
    </location>
</feature>
<dbReference type="PANTHER" id="PTHR20898">
    <property type="entry name" value="DAEDALUS ON 3-RELATED-RELATED"/>
    <property type="match status" value="1"/>
</dbReference>
<keyword evidence="1" id="KW-0732">Signal</keyword>
<evidence type="ECO:0000256" key="1">
    <source>
        <dbReference type="SAM" id="SignalP"/>
    </source>
</evidence>
<evidence type="ECO:0000313" key="3">
    <source>
        <dbReference type="Proteomes" id="UP001153620"/>
    </source>
</evidence>
<accession>A0A9N9WLH2</accession>
<dbReference type="EMBL" id="OU895877">
    <property type="protein sequence ID" value="CAG9797439.1"/>
    <property type="molecule type" value="Genomic_DNA"/>
</dbReference>
<name>A0A9N9WLH2_9DIPT</name>
<gene>
    <name evidence="2" type="ORF">CHIRRI_LOCUS438</name>
</gene>
<organism evidence="2 3">
    <name type="scientific">Chironomus riparius</name>
    <dbReference type="NCBI Taxonomy" id="315576"/>
    <lineage>
        <taxon>Eukaryota</taxon>
        <taxon>Metazoa</taxon>
        <taxon>Ecdysozoa</taxon>
        <taxon>Arthropoda</taxon>
        <taxon>Hexapoda</taxon>
        <taxon>Insecta</taxon>
        <taxon>Pterygota</taxon>
        <taxon>Neoptera</taxon>
        <taxon>Endopterygota</taxon>
        <taxon>Diptera</taxon>
        <taxon>Nematocera</taxon>
        <taxon>Chironomoidea</taxon>
        <taxon>Chironomidae</taxon>
        <taxon>Chironominae</taxon>
        <taxon>Chironomus</taxon>
    </lineage>
</organism>
<feature type="chain" id="PRO_5040291035" evidence="1">
    <location>
        <begin position="25"/>
        <end position="191"/>
    </location>
</feature>
<dbReference type="PANTHER" id="PTHR20898:SF0">
    <property type="entry name" value="DAEDALUS ON 3-RELATED"/>
    <property type="match status" value="1"/>
</dbReference>